<protein>
    <submittedName>
        <fullName evidence="3">Lytic murein transglycosylase</fullName>
    </submittedName>
</protein>
<name>A8H5C5_SHEPA</name>
<dbReference type="RefSeq" id="WP_012155674.1">
    <property type="nucleotide sequence ID" value="NC_009901.1"/>
</dbReference>
<sequence>MFLGKKILTLACSLSFLSSTAMAESETQGTFSNYVAELKQDAIDKGFSQQTIDEVFPKIKMFKKALVSNKDPIEDPITLETYLPQIVPQTKVDLARAFYKQHYTELEKIGERYGVQPRFIVALLGIESNLGQDAGGYPVLSVTASLAYQGQREAHFRQEFFAALKIVDQGHIDFSELKGTSTGTMGQPLFLPSIYLAYAQDGDGDGRKDIWSNNSDVFASAAYYLQQAGWKATETWGRQVKVPNQFQSSLADLSIKKSFNEWQALGVRRFDGSDLPKREDMQISMVMPDGIAGRSYLIYDNYRGLLQWNNSDYFAISVTYLSERIKYPPII</sequence>
<evidence type="ECO:0000256" key="1">
    <source>
        <dbReference type="SAM" id="SignalP"/>
    </source>
</evidence>
<organism evidence="3 4">
    <name type="scientific">Shewanella pealeana (strain ATCC 700345 / ANG-SQ1)</name>
    <dbReference type="NCBI Taxonomy" id="398579"/>
    <lineage>
        <taxon>Bacteria</taxon>
        <taxon>Pseudomonadati</taxon>
        <taxon>Pseudomonadota</taxon>
        <taxon>Gammaproteobacteria</taxon>
        <taxon>Alteromonadales</taxon>
        <taxon>Shewanellaceae</taxon>
        <taxon>Shewanella</taxon>
    </lineage>
</organism>
<dbReference type="Pfam" id="PF13406">
    <property type="entry name" value="SLT_2"/>
    <property type="match status" value="1"/>
</dbReference>
<keyword evidence="4" id="KW-1185">Reference proteome</keyword>
<reference evidence="3 4" key="1">
    <citation type="submission" date="2007-10" db="EMBL/GenBank/DDBJ databases">
        <title>Complete sequence of Shewanella pealeana ATCC 700345.</title>
        <authorList>
            <consortium name="US DOE Joint Genome Institute"/>
            <person name="Copeland A."/>
            <person name="Lucas S."/>
            <person name="Lapidus A."/>
            <person name="Barry K."/>
            <person name="Glavina del Rio T."/>
            <person name="Dalin E."/>
            <person name="Tice H."/>
            <person name="Pitluck S."/>
            <person name="Chertkov O."/>
            <person name="Brettin T."/>
            <person name="Bruce D."/>
            <person name="Detter J.C."/>
            <person name="Han C."/>
            <person name="Schmutz J."/>
            <person name="Larimer F."/>
            <person name="Land M."/>
            <person name="Hauser L."/>
            <person name="Kyrpides N."/>
            <person name="Kim E."/>
            <person name="Zhao J.-S.Z."/>
            <person name="Manno D."/>
            <person name="Hawari J."/>
            <person name="Richardson P."/>
        </authorList>
    </citation>
    <scope>NUCLEOTIDE SEQUENCE [LARGE SCALE GENOMIC DNA]</scope>
    <source>
        <strain evidence="4">ATCC 700345 / ANG-SQ1</strain>
    </source>
</reference>
<dbReference type="InterPro" id="IPR023346">
    <property type="entry name" value="Lysozyme-like_dom_sf"/>
</dbReference>
<keyword evidence="1" id="KW-0732">Signal</keyword>
<evidence type="ECO:0000313" key="3">
    <source>
        <dbReference type="EMBL" id="ABV87762.1"/>
    </source>
</evidence>
<dbReference type="EMBL" id="CP000851">
    <property type="protein sequence ID" value="ABV87762.1"/>
    <property type="molecule type" value="Genomic_DNA"/>
</dbReference>
<proteinExistence type="predicted"/>
<dbReference type="HOGENOM" id="CLU_035402_0_1_6"/>
<dbReference type="NCBIfam" id="TIGR02283">
    <property type="entry name" value="MltB_2"/>
    <property type="match status" value="1"/>
</dbReference>
<dbReference type="InterPro" id="IPR031304">
    <property type="entry name" value="SLT_2"/>
</dbReference>
<dbReference type="eggNOG" id="COG2951">
    <property type="taxonomic scope" value="Bacteria"/>
</dbReference>
<gene>
    <name evidence="3" type="ordered locus">Spea_2442</name>
</gene>
<dbReference type="InterPro" id="IPR043426">
    <property type="entry name" value="MltB-like"/>
</dbReference>
<dbReference type="Proteomes" id="UP000002608">
    <property type="component" value="Chromosome"/>
</dbReference>
<dbReference type="Gene3D" id="1.10.8.350">
    <property type="entry name" value="Bacterial muramidase"/>
    <property type="match status" value="1"/>
</dbReference>
<dbReference type="PANTHER" id="PTHR30163">
    <property type="entry name" value="MEMBRANE-BOUND LYTIC MUREIN TRANSGLYCOSYLASE B"/>
    <property type="match status" value="1"/>
</dbReference>
<dbReference type="CAZy" id="GH103">
    <property type="family name" value="Glycoside Hydrolase Family 103"/>
</dbReference>
<evidence type="ECO:0000313" key="4">
    <source>
        <dbReference type="Proteomes" id="UP000002608"/>
    </source>
</evidence>
<dbReference type="GO" id="GO:0008933">
    <property type="term" value="F:peptidoglycan lytic transglycosylase activity"/>
    <property type="evidence" value="ECO:0007669"/>
    <property type="project" value="TreeGrafter"/>
</dbReference>
<feature type="chain" id="PRO_5002723348" evidence="1">
    <location>
        <begin position="24"/>
        <end position="331"/>
    </location>
</feature>
<accession>A8H5C5</accession>
<dbReference type="Gene3D" id="1.10.530.10">
    <property type="match status" value="1"/>
</dbReference>
<dbReference type="OrthoDB" id="9772911at2"/>
<feature type="domain" description="Transglycosylase SLT" evidence="2">
    <location>
        <begin position="31"/>
        <end position="323"/>
    </location>
</feature>
<feature type="signal peptide" evidence="1">
    <location>
        <begin position="1"/>
        <end position="23"/>
    </location>
</feature>
<evidence type="ECO:0000259" key="2">
    <source>
        <dbReference type="Pfam" id="PF13406"/>
    </source>
</evidence>
<dbReference type="PANTHER" id="PTHR30163:SF8">
    <property type="entry name" value="LYTIC MUREIN TRANSGLYCOSYLASE"/>
    <property type="match status" value="1"/>
</dbReference>
<dbReference type="GO" id="GO:0009253">
    <property type="term" value="P:peptidoglycan catabolic process"/>
    <property type="evidence" value="ECO:0007669"/>
    <property type="project" value="TreeGrafter"/>
</dbReference>
<dbReference type="SUPFAM" id="SSF53955">
    <property type="entry name" value="Lysozyme-like"/>
    <property type="match status" value="1"/>
</dbReference>
<dbReference type="InterPro" id="IPR011970">
    <property type="entry name" value="MltB_2"/>
</dbReference>
<dbReference type="AlphaFoldDB" id="A8H5C5"/>
<dbReference type="STRING" id="398579.Spea_2442"/>
<dbReference type="KEGG" id="spl:Spea_2442"/>